<keyword evidence="2" id="KW-0378">Hydrolase</keyword>
<dbReference type="SUPFAM" id="SSF52540">
    <property type="entry name" value="P-loop containing nucleoside triphosphate hydrolases"/>
    <property type="match status" value="1"/>
</dbReference>
<proteinExistence type="predicted"/>
<evidence type="ECO:0000259" key="6">
    <source>
        <dbReference type="PROSITE" id="PS51194"/>
    </source>
</evidence>
<dbReference type="Gene3D" id="3.40.50.300">
    <property type="entry name" value="P-loop containing nucleotide triphosphate hydrolases"/>
    <property type="match status" value="2"/>
</dbReference>
<dbReference type="InterPro" id="IPR014001">
    <property type="entry name" value="Helicase_ATP-bd"/>
</dbReference>
<protein>
    <recommendedName>
        <fullName evidence="9">DEAD/DEAH box helicase</fullName>
    </recommendedName>
</protein>
<dbReference type="PANTHER" id="PTHR12131">
    <property type="entry name" value="ATP-DEPENDENT RNA AND DNA HELICASE"/>
    <property type="match status" value="1"/>
</dbReference>
<name>A0ABM6RMG6_VIBHA</name>
<dbReference type="SMART" id="SM00490">
    <property type="entry name" value="HELICc"/>
    <property type="match status" value="1"/>
</dbReference>
<evidence type="ECO:0000256" key="2">
    <source>
        <dbReference type="ARBA" id="ARBA00022801"/>
    </source>
</evidence>
<evidence type="ECO:0000256" key="3">
    <source>
        <dbReference type="ARBA" id="ARBA00022806"/>
    </source>
</evidence>
<feature type="domain" description="Helicase C-terminal" evidence="6">
    <location>
        <begin position="273"/>
        <end position="460"/>
    </location>
</feature>
<evidence type="ECO:0000256" key="4">
    <source>
        <dbReference type="ARBA" id="ARBA00022840"/>
    </source>
</evidence>
<dbReference type="InterPro" id="IPR027417">
    <property type="entry name" value="P-loop_NTPase"/>
</dbReference>
<dbReference type="InterPro" id="IPR001650">
    <property type="entry name" value="Helicase_C-like"/>
</dbReference>
<evidence type="ECO:0000259" key="5">
    <source>
        <dbReference type="PROSITE" id="PS51192"/>
    </source>
</evidence>
<dbReference type="Proteomes" id="UP000067422">
    <property type="component" value="Chromosome 2"/>
</dbReference>
<feature type="domain" description="Helicase ATP-binding" evidence="5">
    <location>
        <begin position="93"/>
        <end position="248"/>
    </location>
</feature>
<organism evidence="7 8">
    <name type="scientific">Vibrio harveyi</name>
    <name type="common">Beneckea harveyi</name>
    <dbReference type="NCBI Taxonomy" id="669"/>
    <lineage>
        <taxon>Bacteria</taxon>
        <taxon>Pseudomonadati</taxon>
        <taxon>Pseudomonadota</taxon>
        <taxon>Gammaproteobacteria</taxon>
        <taxon>Vibrionales</taxon>
        <taxon>Vibrionaceae</taxon>
        <taxon>Vibrio</taxon>
    </lineage>
</organism>
<dbReference type="PANTHER" id="PTHR12131:SF1">
    <property type="entry name" value="ATP-DEPENDENT RNA HELICASE SUPV3L1, MITOCHONDRIAL-RELATED"/>
    <property type="match status" value="1"/>
</dbReference>
<accession>A0ABM6RMG6</accession>
<evidence type="ECO:0000313" key="7">
    <source>
        <dbReference type="EMBL" id="AUW38358.1"/>
    </source>
</evidence>
<dbReference type="PROSITE" id="PS51192">
    <property type="entry name" value="HELICASE_ATP_BIND_1"/>
    <property type="match status" value="1"/>
</dbReference>
<dbReference type="PROSITE" id="PS51194">
    <property type="entry name" value="HELICASE_CTER"/>
    <property type="match status" value="1"/>
</dbReference>
<evidence type="ECO:0008006" key="9">
    <source>
        <dbReference type="Google" id="ProtNLM"/>
    </source>
</evidence>
<sequence>MDIFEKCHEINDYINEQDEVSARNELIKLLDYHKSNQILYSPLVNNLIRQVGLFPYIQLETSDWQDRYAHEAFKVDVGERETLALHREQSSILKKLIEGKNLAVSAPTSFGKSFVIDAFIALKKPKNVVIIVPTIALTDETRRRLHKKFGADYKIITTSEARLADSNIFVFPQERAIHYAEQLEDIDILIVDEFYKASSAFDKDRSPSLINAILKLGSKAKQKYFLAPNISSLNDSLFTKNMEFVSVNFNTVFLEKYELYEEINGDERAKSDTLINILSNTASKTLIYAGTFRNIDSVSNLLTDRFPSSESGLLRDFHHWLGKNYDVNWKLTNLVKRGAGIHNGRLHRSLSQIQVRLFEEEHGLKTLVSTSSIIEGVNTSAENVILWSNLSGRGKARINDFSYKNIIGRGGRMFRHFIGKIYILEKPPEETETQLDLEFPDQLVGSIDLEEYKTELTQEQIARIIAYKEDMEELLGEGRLNQLQKGGQLESSDSFLIHSIAKDLVTNKPTWSGLGYLNSSHPDDWDGYLYKVIRLSPSGWGDKYSKFVGFVKVLADNWSLTIPQLLNRLEDLDIGIDQFFELEKNATFKLASLLNDVNVLQKNILNENIDIAPFIGKVSNAFLPPLVYQLEEYGLPRMLSRKIHDLGVIDLERDEVEIHVVLEEFTSMPLEHQVRLNASFDSFDRYIFDYFMEGIVRDA</sequence>
<dbReference type="RefSeq" id="WP_104411139.1">
    <property type="nucleotide sequence ID" value="NZ_CP014039.2"/>
</dbReference>
<keyword evidence="4" id="KW-0067">ATP-binding</keyword>
<dbReference type="InterPro" id="IPR050699">
    <property type="entry name" value="RNA-DNA_Helicase"/>
</dbReference>
<dbReference type="SMART" id="SM00487">
    <property type="entry name" value="DEXDc"/>
    <property type="match status" value="1"/>
</dbReference>
<keyword evidence="1" id="KW-0547">Nucleotide-binding</keyword>
<gene>
    <name evidence="7" type="ORF">AL538_20425</name>
</gene>
<keyword evidence="3" id="KW-0347">Helicase</keyword>
<dbReference type="InterPro" id="IPR011545">
    <property type="entry name" value="DEAD/DEAH_box_helicase_dom"/>
</dbReference>
<dbReference type="EMBL" id="CP014039">
    <property type="protein sequence ID" value="AUW38358.1"/>
    <property type="molecule type" value="Genomic_DNA"/>
</dbReference>
<evidence type="ECO:0000256" key="1">
    <source>
        <dbReference type="ARBA" id="ARBA00022741"/>
    </source>
</evidence>
<keyword evidence="8" id="KW-1185">Reference proteome</keyword>
<evidence type="ECO:0000313" key="8">
    <source>
        <dbReference type="Proteomes" id="UP000067422"/>
    </source>
</evidence>
<dbReference type="Pfam" id="PF00270">
    <property type="entry name" value="DEAD"/>
    <property type="match status" value="1"/>
</dbReference>
<reference evidence="7" key="1">
    <citation type="submission" date="2018-01" db="EMBL/GenBank/DDBJ databases">
        <title>FDA dAtabase for Regulatory Grade micrObial Sequences (FDA-ARGOS): Supporting development and validation of Infectious Disease Dx tests.</title>
        <authorList>
            <person name="Hoffmann M."/>
            <person name="Allard M."/>
            <person name="Evans P."/>
            <person name="Brown E."/>
            <person name="Tallon L."/>
            <person name="Sadzewicz L."/>
            <person name="Sengamalay N."/>
            <person name="Ott S."/>
            <person name="Godinez A."/>
            <person name="Nagaraj S."/>
            <person name="Vyas G."/>
            <person name="Aluvathingal J."/>
            <person name="Nadendla S."/>
            <person name="Geyer C."/>
            <person name="Sichtig H."/>
        </authorList>
    </citation>
    <scope>NUCLEOTIDE SEQUENCE</scope>
    <source>
        <strain evidence="7">FDAARGOS_107</strain>
    </source>
</reference>